<proteinExistence type="predicted"/>
<evidence type="ECO:0000313" key="1">
    <source>
        <dbReference type="EMBL" id="KXT15179.1"/>
    </source>
</evidence>
<evidence type="ECO:0000313" key="2">
    <source>
        <dbReference type="Proteomes" id="UP000073492"/>
    </source>
</evidence>
<comment type="caution">
    <text evidence="1">The sequence shown here is derived from an EMBL/GenBank/DDBJ whole genome shotgun (WGS) entry which is preliminary data.</text>
</comment>
<name>A0A139IKF0_9PEZI</name>
<organism evidence="1 2">
    <name type="scientific">Pseudocercospora musae</name>
    <dbReference type="NCBI Taxonomy" id="113226"/>
    <lineage>
        <taxon>Eukaryota</taxon>
        <taxon>Fungi</taxon>
        <taxon>Dikarya</taxon>
        <taxon>Ascomycota</taxon>
        <taxon>Pezizomycotina</taxon>
        <taxon>Dothideomycetes</taxon>
        <taxon>Dothideomycetidae</taxon>
        <taxon>Mycosphaerellales</taxon>
        <taxon>Mycosphaerellaceae</taxon>
        <taxon>Pseudocercospora</taxon>
    </lineage>
</organism>
<dbReference type="AlphaFoldDB" id="A0A139IKF0"/>
<reference evidence="1 2" key="1">
    <citation type="submission" date="2015-07" db="EMBL/GenBank/DDBJ databases">
        <title>Comparative genomics of the Sigatoka disease complex on banana suggests a link between parallel evolutionary changes in Pseudocercospora fijiensis and Pseudocercospora eumusae and increased virulence on the banana host.</title>
        <authorList>
            <person name="Chang T.-C."/>
            <person name="Salvucci A."/>
            <person name="Crous P.W."/>
            <person name="Stergiopoulos I."/>
        </authorList>
    </citation>
    <scope>NUCLEOTIDE SEQUENCE [LARGE SCALE GENOMIC DNA]</scope>
    <source>
        <strain evidence="1 2">CBS 116634</strain>
    </source>
</reference>
<dbReference type="OrthoDB" id="3649358at2759"/>
<dbReference type="EMBL" id="LFZO01000064">
    <property type="protein sequence ID" value="KXT15179.1"/>
    <property type="molecule type" value="Genomic_DNA"/>
</dbReference>
<accession>A0A139IKF0</accession>
<sequence>MAPSAASATGKQRTQRTLPDLMATLPQELFDQIYEDVITTRPQAVRIKYTSRIRYLRPVSNLLQVSRATHEHVLSSYYASTTFICPVDVHCPAEFLACRFPERHLNENRIRSLVVYNNLDCQCPLCKGVKPSSREMELWRFACGDHTRIEGYGSLEQVHAALDGEGIEIVEADET</sequence>
<evidence type="ECO:0008006" key="3">
    <source>
        <dbReference type="Google" id="ProtNLM"/>
    </source>
</evidence>
<gene>
    <name evidence="1" type="ORF">AC579_3936</name>
</gene>
<dbReference type="Proteomes" id="UP000073492">
    <property type="component" value="Unassembled WGS sequence"/>
</dbReference>
<keyword evidence="2" id="KW-1185">Reference proteome</keyword>
<protein>
    <recommendedName>
        <fullName evidence="3">F-box domain-containing protein</fullName>
    </recommendedName>
</protein>